<keyword evidence="8" id="KW-0121">Carboxypeptidase</keyword>
<dbReference type="GO" id="GO:0044718">
    <property type="term" value="P:siderophore transmembrane transport"/>
    <property type="evidence" value="ECO:0007669"/>
    <property type="project" value="TreeGrafter"/>
</dbReference>
<keyword evidence="6" id="KW-0998">Cell outer membrane</keyword>
<evidence type="ECO:0000256" key="1">
    <source>
        <dbReference type="ARBA" id="ARBA00004571"/>
    </source>
</evidence>
<dbReference type="PANTHER" id="PTHR30069:SF46">
    <property type="entry name" value="OAR PROTEIN"/>
    <property type="match status" value="1"/>
</dbReference>
<dbReference type="GO" id="GO:0009279">
    <property type="term" value="C:cell outer membrane"/>
    <property type="evidence" value="ECO:0007669"/>
    <property type="project" value="UniProtKB-SubCell"/>
</dbReference>
<evidence type="ECO:0000256" key="3">
    <source>
        <dbReference type="ARBA" id="ARBA00022452"/>
    </source>
</evidence>
<dbReference type="GO" id="GO:0015344">
    <property type="term" value="F:siderophore uptake transmembrane transporter activity"/>
    <property type="evidence" value="ECO:0007669"/>
    <property type="project" value="TreeGrafter"/>
</dbReference>
<dbReference type="AlphaFoldDB" id="A0A4Q7YTT8"/>
<keyword evidence="8" id="KW-0645">Protease</keyword>
<dbReference type="PANTHER" id="PTHR30069">
    <property type="entry name" value="TONB-DEPENDENT OUTER MEMBRANE RECEPTOR"/>
    <property type="match status" value="1"/>
</dbReference>
<evidence type="ECO:0000256" key="5">
    <source>
        <dbReference type="ARBA" id="ARBA00023136"/>
    </source>
</evidence>
<reference evidence="8 9" key="1">
    <citation type="submission" date="2019-02" db="EMBL/GenBank/DDBJ databases">
        <title>Genomic Encyclopedia of Archaeal and Bacterial Type Strains, Phase II (KMG-II): from individual species to whole genera.</title>
        <authorList>
            <person name="Goeker M."/>
        </authorList>
    </citation>
    <scope>NUCLEOTIDE SEQUENCE [LARGE SCALE GENOMIC DNA]</scope>
    <source>
        <strain evidence="8 9">DSM 18101</strain>
    </source>
</reference>
<comment type="subcellular location">
    <subcellularLocation>
        <location evidence="1">Cell outer membrane</location>
        <topology evidence="1">Multi-pass membrane protein</topology>
    </subcellularLocation>
</comment>
<dbReference type="RefSeq" id="WP_165420058.1">
    <property type="nucleotide sequence ID" value="NZ_SHKW01000001.1"/>
</dbReference>
<dbReference type="GO" id="GO:0004180">
    <property type="term" value="F:carboxypeptidase activity"/>
    <property type="evidence" value="ECO:0007669"/>
    <property type="project" value="UniProtKB-KW"/>
</dbReference>
<keyword evidence="4" id="KW-0812">Transmembrane</keyword>
<dbReference type="SUPFAM" id="SSF56935">
    <property type="entry name" value="Porins"/>
    <property type="match status" value="1"/>
</dbReference>
<evidence type="ECO:0000256" key="4">
    <source>
        <dbReference type="ARBA" id="ARBA00022692"/>
    </source>
</evidence>
<evidence type="ECO:0000313" key="8">
    <source>
        <dbReference type="EMBL" id="RZU41252.1"/>
    </source>
</evidence>
<proteinExistence type="predicted"/>
<comment type="caution">
    <text evidence="8">The sequence shown here is derived from an EMBL/GenBank/DDBJ whole genome shotgun (WGS) entry which is preliminary data.</text>
</comment>
<keyword evidence="8" id="KW-0378">Hydrolase</keyword>
<organism evidence="8 9">
    <name type="scientific">Edaphobacter modestus</name>
    <dbReference type="NCBI Taxonomy" id="388466"/>
    <lineage>
        <taxon>Bacteria</taxon>
        <taxon>Pseudomonadati</taxon>
        <taxon>Acidobacteriota</taxon>
        <taxon>Terriglobia</taxon>
        <taxon>Terriglobales</taxon>
        <taxon>Acidobacteriaceae</taxon>
        <taxon>Edaphobacter</taxon>
    </lineage>
</organism>
<dbReference type="Pfam" id="PF25183">
    <property type="entry name" value="OMP_b-brl_4"/>
    <property type="match status" value="1"/>
</dbReference>
<dbReference type="Gene3D" id="2.60.40.1120">
    <property type="entry name" value="Carboxypeptidase-like, regulatory domain"/>
    <property type="match status" value="1"/>
</dbReference>
<evidence type="ECO:0000259" key="7">
    <source>
        <dbReference type="Pfam" id="PF25183"/>
    </source>
</evidence>
<dbReference type="GO" id="GO:0030246">
    <property type="term" value="F:carbohydrate binding"/>
    <property type="evidence" value="ECO:0007669"/>
    <property type="project" value="InterPro"/>
</dbReference>
<keyword evidence="9" id="KW-1185">Reference proteome</keyword>
<dbReference type="InterPro" id="IPR057601">
    <property type="entry name" value="Oar-like_b-barrel"/>
</dbReference>
<protein>
    <submittedName>
        <fullName evidence="8">Carboxypeptidase family protein</fullName>
    </submittedName>
</protein>
<evidence type="ECO:0000313" key="9">
    <source>
        <dbReference type="Proteomes" id="UP000292958"/>
    </source>
</evidence>
<evidence type="ECO:0000256" key="6">
    <source>
        <dbReference type="ARBA" id="ARBA00023237"/>
    </source>
</evidence>
<keyword evidence="3" id="KW-1134">Transmembrane beta strand</keyword>
<gene>
    <name evidence="8" type="ORF">BDD14_2759</name>
</gene>
<keyword evidence="5" id="KW-0472">Membrane</keyword>
<dbReference type="InterPro" id="IPR036942">
    <property type="entry name" value="Beta-barrel_TonB_sf"/>
</dbReference>
<dbReference type="EMBL" id="SHKW01000001">
    <property type="protein sequence ID" value="RZU41252.1"/>
    <property type="molecule type" value="Genomic_DNA"/>
</dbReference>
<feature type="domain" description="TonB-dependent transporter Oar-like beta-barrel" evidence="7">
    <location>
        <begin position="269"/>
        <end position="1034"/>
    </location>
</feature>
<keyword evidence="2" id="KW-0813">Transport</keyword>
<dbReference type="InterPro" id="IPR039426">
    <property type="entry name" value="TonB-dep_rcpt-like"/>
</dbReference>
<dbReference type="InterPro" id="IPR013784">
    <property type="entry name" value="Carb-bd-like_fold"/>
</dbReference>
<sequence length="1136" mass="122131">MNNLRVGATTLDKVSNLREFNWKVCCKAVYTLALIVISTVLVSAQVNSTGTISGRVTDSQGDVLNGAAVSIVEQLTNVETKLTTSNSGFYSAGFLKPGTYSIKISATGFDSALSSGLTLQVGQVLNQDFTLKVGQVTETVNVSTGAPLLNTESGELGNVISHEPVIQLPLNGRNFSQLALLVPGVNSGSVGGVRASGGGNETQRAGTSITANGARGSFNLYMINGIQNVDQSVGTAKVFPNLEDIQEFKVQIGNSDAQFAAGGAVVNIITRSGENKFHGSAFEFFRNSALDARGYFDAAKPIFQQNQFGGSLGGPIKRDKLFFFGDYQGLITHTAPTGIASVPTTAMRSGNFQGFATIYDPATYNATTKTRTQFANNQINPSRFDPVAVNLLQILPLPNLPGNANNFRFNNLLVNKQNQYDVRVDYVISPKDSMFAQFTSGTADVTFPKTPVKINGVFNPLAFASGAGVGANRINHAPSLQATLQETHVFSSALVNELAVGYTRFDLRVNPLDQGYNTAQALGLQGANTASNTDGSGMSSLTISGFTGYSASFQPEIVPQNTIQISDNVMLNYGAHTFRFGFSGVHNNFGFNQLSAPSGALSFSGAYTNNGSSAGGSGFADFLLGVPVSSTKSILPQGMPYVSYTDFGAYGQDTWRLTQRLTLVLGLRYDLFTSPIDRKNRISNFVPDGGTISQVAGGTGKVVLADQGGYSRAIIQTRKLNFTPRVSLAYKLGTKTVLRSAFGAYFFDEQGTGSSARLFLNYPFAQTFSTTCSSTVTCLSTSTGIPLSPSASNVPVVVYFPLQNPTPYVNQWNLTLEHQVTNSLVVRGSYVGSKGTHLGIAINENVPIPGPGNVQTNSPYPAYSTIQSWENRGVSSYNALQLSAEQRAWHGLQYLAAYTWSRSIDQGSGGNSSSSESRINIQNPRNLAADYGLSDFDHRHRFTLSPVYQLPFGRGRQYGGSVNGFVDGLIGGWDLTGIVTLQSGAPFSVSMASNASLNTGTFLRPNRICNGNKPGDQRTLTAYYDISCFVNPSEFDRPLHRSVWDTSSPFCSQNKTAGRVETRRIPALPMVGSTYSTCACRCPTNRAAPRMAILKLSIRRIRFRQSWRFSLCTPQNALLERTSHIVPSKNRHFNCV</sequence>
<accession>A0A4Q7YTT8</accession>
<dbReference type="Pfam" id="PF13620">
    <property type="entry name" value="CarboxypepD_reg"/>
    <property type="match status" value="1"/>
</dbReference>
<evidence type="ECO:0000256" key="2">
    <source>
        <dbReference type="ARBA" id="ARBA00022448"/>
    </source>
</evidence>
<dbReference type="Proteomes" id="UP000292958">
    <property type="component" value="Unassembled WGS sequence"/>
</dbReference>
<dbReference type="SUPFAM" id="SSF49452">
    <property type="entry name" value="Starch-binding domain-like"/>
    <property type="match status" value="1"/>
</dbReference>
<dbReference type="Gene3D" id="2.40.170.20">
    <property type="entry name" value="TonB-dependent receptor, beta-barrel domain"/>
    <property type="match status" value="1"/>
</dbReference>
<name>A0A4Q7YTT8_9BACT</name>